<dbReference type="Pfam" id="PF02852">
    <property type="entry name" value="Pyr_redox_dim"/>
    <property type="match status" value="1"/>
</dbReference>
<evidence type="ECO:0000256" key="1">
    <source>
        <dbReference type="ARBA" id="ARBA00007532"/>
    </source>
</evidence>
<dbReference type="Gene3D" id="3.50.50.60">
    <property type="entry name" value="FAD/NAD(P)-binding domain"/>
    <property type="match status" value="2"/>
</dbReference>
<dbReference type="PRINTS" id="PR00411">
    <property type="entry name" value="PNDRDTASEI"/>
</dbReference>
<keyword evidence="2 8" id="KW-0285">Flavoprotein</keyword>
<dbReference type="GO" id="GO:0004148">
    <property type="term" value="F:dihydrolipoyl dehydrogenase (NADH) activity"/>
    <property type="evidence" value="ECO:0007669"/>
    <property type="project" value="UniProtKB-EC"/>
</dbReference>
<evidence type="ECO:0000256" key="2">
    <source>
        <dbReference type="ARBA" id="ARBA00022630"/>
    </source>
</evidence>
<proteinExistence type="inferred from homology"/>
<feature type="domain" description="Pyridine nucleotide-disulphide oxidoreductase dimerisation" evidence="9">
    <location>
        <begin position="336"/>
        <end position="436"/>
    </location>
</feature>
<dbReference type="EC" id="1.8.1.4" evidence="8"/>
<dbReference type="InterPro" id="IPR012999">
    <property type="entry name" value="Pyr_OxRdtase_I_AS"/>
</dbReference>
<evidence type="ECO:0000256" key="8">
    <source>
        <dbReference type="RuleBase" id="RU003692"/>
    </source>
</evidence>
<keyword evidence="12" id="KW-1185">Reference proteome</keyword>
<dbReference type="InterPro" id="IPR004099">
    <property type="entry name" value="Pyr_nucl-diS_OxRdtase_dimer"/>
</dbReference>
<evidence type="ECO:0000256" key="5">
    <source>
        <dbReference type="ARBA" id="ARBA00023027"/>
    </source>
</evidence>
<sequence length="448" mass="47763">MDSKDLLVIGGGPAGLVAAIRAAEMGLDVTLAEKGELGGVCLNRGCIPSKSLATASDLAYYPRNSSKMGIKVDLEVDYEEIVSWSDSNIDRIVSGVNRMLDRADVDLKKAEASFISSNEAEISGEKLEFDKAIIATGSIPEGIPDIRVDHDRVINSEDFFDLTSLPEKIVVLGAGYVGMELGTICAKLGSDVTIVEMLDQILPNFSKRVVTPVARKGSKIGLDIQLGLKVTEVEIGDGVIVRAEDENSEERTFYGDRCLVSVGRVPTTEGLELGNTDVELDEKGFVETCENFRTEDSNIYAVGDVVGGKMLAHEAYNDSVVAVDDILGGDSENSVIPEVVFTDPQIAKVGGFKEEYDIGRTSFRAVGAAHTKGKAEGVVQLAVDGEGVIRGGRIVGPYASEIIHEVAIAVENGLKARDVVRTVHAHPTISEGIMRAAEDAMDLPSSGF</sequence>
<comment type="caution">
    <text evidence="11">The sequence shown here is derived from an EMBL/GenBank/DDBJ whole genome shotgun (WGS) entry which is preliminary data.</text>
</comment>
<dbReference type="Pfam" id="PF07992">
    <property type="entry name" value="Pyr_redox_2"/>
    <property type="match status" value="1"/>
</dbReference>
<evidence type="ECO:0000313" key="11">
    <source>
        <dbReference type="EMBL" id="KXA90090.1"/>
    </source>
</evidence>
<dbReference type="PANTHER" id="PTHR22912">
    <property type="entry name" value="DISULFIDE OXIDOREDUCTASE"/>
    <property type="match status" value="1"/>
</dbReference>
<dbReference type="PROSITE" id="PS00076">
    <property type="entry name" value="PYRIDINE_REDOX_1"/>
    <property type="match status" value="1"/>
</dbReference>
<keyword evidence="6" id="KW-1015">Disulfide bond</keyword>
<feature type="domain" description="FAD/NAD(P)-binding" evidence="10">
    <location>
        <begin position="5"/>
        <end position="317"/>
    </location>
</feature>
<protein>
    <recommendedName>
        <fullName evidence="8">Dihydrolipoyl dehydrogenase</fullName>
        <ecNumber evidence="8">1.8.1.4</ecNumber>
    </recommendedName>
</protein>
<dbReference type="AlphaFoldDB" id="A0A133U7C1"/>
<evidence type="ECO:0000256" key="4">
    <source>
        <dbReference type="ARBA" id="ARBA00023002"/>
    </source>
</evidence>
<comment type="cofactor">
    <cofactor evidence="8">
        <name>FAD</name>
        <dbReference type="ChEBI" id="CHEBI:57692"/>
    </cofactor>
    <text evidence="8">Binds 1 FAD per subunit.</text>
</comment>
<dbReference type="EMBL" id="LHXJ01000055">
    <property type="protein sequence ID" value="KXA90090.1"/>
    <property type="molecule type" value="Genomic_DNA"/>
</dbReference>
<comment type="similarity">
    <text evidence="1 8">Belongs to the class-I pyridine nucleotide-disulfide oxidoreductase family.</text>
</comment>
<keyword evidence="3 8" id="KW-0274">FAD</keyword>
<dbReference type="InterPro" id="IPR006258">
    <property type="entry name" value="Lipoamide_DH"/>
</dbReference>
<evidence type="ECO:0000259" key="10">
    <source>
        <dbReference type="Pfam" id="PF07992"/>
    </source>
</evidence>
<name>A0A133U7C1_9EURY</name>
<keyword evidence="4 8" id="KW-0560">Oxidoreductase</keyword>
<dbReference type="InterPro" id="IPR036188">
    <property type="entry name" value="FAD/NAD-bd_sf"/>
</dbReference>
<dbReference type="GO" id="GO:0050660">
    <property type="term" value="F:flavin adenine dinucleotide binding"/>
    <property type="evidence" value="ECO:0007669"/>
    <property type="project" value="InterPro"/>
</dbReference>
<dbReference type="PANTHER" id="PTHR22912:SF151">
    <property type="entry name" value="DIHYDROLIPOYL DEHYDROGENASE, MITOCHONDRIAL"/>
    <property type="match status" value="1"/>
</dbReference>
<evidence type="ECO:0000313" key="12">
    <source>
        <dbReference type="Proteomes" id="UP000070163"/>
    </source>
</evidence>
<keyword evidence="5 8" id="KW-0520">NAD</keyword>
<organism evidence="11 12">
    <name type="scientific">candidate division MSBL1 archaeon SCGC-AAA259A05</name>
    <dbReference type="NCBI Taxonomy" id="1698259"/>
    <lineage>
        <taxon>Archaea</taxon>
        <taxon>Methanobacteriati</taxon>
        <taxon>Methanobacteriota</taxon>
        <taxon>candidate division MSBL1</taxon>
    </lineage>
</organism>
<dbReference type="Gene3D" id="3.30.390.30">
    <property type="match status" value="1"/>
</dbReference>
<dbReference type="InterPro" id="IPR023753">
    <property type="entry name" value="FAD/NAD-binding_dom"/>
</dbReference>
<dbReference type="GO" id="GO:0005737">
    <property type="term" value="C:cytoplasm"/>
    <property type="evidence" value="ECO:0007669"/>
    <property type="project" value="UniProtKB-ARBA"/>
</dbReference>
<comment type="miscellaneous">
    <text evidence="8">The active site is a redox-active disulfide bond.</text>
</comment>
<gene>
    <name evidence="11" type="ORF">AKJ57_04460</name>
</gene>
<reference evidence="11 12" key="1">
    <citation type="journal article" date="2016" name="Sci. Rep.">
        <title>Metabolic traits of an uncultured archaeal lineage -MSBL1- from brine pools of the Red Sea.</title>
        <authorList>
            <person name="Mwirichia R."/>
            <person name="Alam I."/>
            <person name="Rashid M."/>
            <person name="Vinu M."/>
            <person name="Ba-Alawi W."/>
            <person name="Anthony Kamau A."/>
            <person name="Kamanda Ngugi D."/>
            <person name="Goker M."/>
            <person name="Klenk H.P."/>
            <person name="Bajic V."/>
            <person name="Stingl U."/>
        </authorList>
    </citation>
    <scope>NUCLEOTIDE SEQUENCE [LARGE SCALE GENOMIC DNA]</scope>
    <source>
        <strain evidence="11">SCGC-AAA259A05</strain>
    </source>
</reference>
<dbReference type="SUPFAM" id="SSF55424">
    <property type="entry name" value="FAD/NAD-linked reductases, dimerisation (C-terminal) domain"/>
    <property type="match status" value="1"/>
</dbReference>
<dbReference type="PRINTS" id="PR00368">
    <property type="entry name" value="FADPNR"/>
</dbReference>
<evidence type="ECO:0000256" key="3">
    <source>
        <dbReference type="ARBA" id="ARBA00022827"/>
    </source>
</evidence>
<dbReference type="PIRSF" id="PIRSF000350">
    <property type="entry name" value="Mercury_reductase_MerA"/>
    <property type="match status" value="1"/>
</dbReference>
<dbReference type="NCBIfam" id="TIGR01350">
    <property type="entry name" value="lipoamide_DH"/>
    <property type="match status" value="1"/>
</dbReference>
<accession>A0A133U7C1</accession>
<dbReference type="SUPFAM" id="SSF51905">
    <property type="entry name" value="FAD/NAD(P)-binding domain"/>
    <property type="match status" value="1"/>
</dbReference>
<dbReference type="GO" id="GO:0006103">
    <property type="term" value="P:2-oxoglutarate metabolic process"/>
    <property type="evidence" value="ECO:0007669"/>
    <property type="project" value="TreeGrafter"/>
</dbReference>
<dbReference type="Proteomes" id="UP000070163">
    <property type="component" value="Unassembled WGS sequence"/>
</dbReference>
<dbReference type="InterPro" id="IPR001100">
    <property type="entry name" value="Pyr_nuc-diS_OxRdtase"/>
</dbReference>
<comment type="catalytic activity">
    <reaction evidence="8">
        <text>N(6)-[(R)-dihydrolipoyl]-L-lysyl-[protein] + NAD(+) = N(6)-[(R)-lipoyl]-L-lysyl-[protein] + NADH + H(+)</text>
        <dbReference type="Rhea" id="RHEA:15045"/>
        <dbReference type="Rhea" id="RHEA-COMP:10474"/>
        <dbReference type="Rhea" id="RHEA-COMP:10475"/>
        <dbReference type="ChEBI" id="CHEBI:15378"/>
        <dbReference type="ChEBI" id="CHEBI:57540"/>
        <dbReference type="ChEBI" id="CHEBI:57945"/>
        <dbReference type="ChEBI" id="CHEBI:83099"/>
        <dbReference type="ChEBI" id="CHEBI:83100"/>
        <dbReference type="EC" id="1.8.1.4"/>
    </reaction>
</comment>
<evidence type="ECO:0000259" key="9">
    <source>
        <dbReference type="Pfam" id="PF02852"/>
    </source>
</evidence>
<keyword evidence="7 8" id="KW-0676">Redox-active center</keyword>
<dbReference type="InterPro" id="IPR050151">
    <property type="entry name" value="Class-I_Pyr_Nuc-Dis_Oxidored"/>
</dbReference>
<evidence type="ECO:0000256" key="6">
    <source>
        <dbReference type="ARBA" id="ARBA00023157"/>
    </source>
</evidence>
<evidence type="ECO:0000256" key="7">
    <source>
        <dbReference type="ARBA" id="ARBA00023284"/>
    </source>
</evidence>
<dbReference type="PATRIC" id="fig|1698259.3.peg.1207"/>
<dbReference type="InterPro" id="IPR016156">
    <property type="entry name" value="FAD/NAD-linked_Rdtase_dimer_sf"/>
</dbReference>